<sequence>MSVEEDWITSKSLAVSQGTPARWHKFVINTGNSREVCFCLALMAISCPIKSPRLMLLRDMIDPRKAGLV</sequence>
<evidence type="ECO:0000313" key="2">
    <source>
        <dbReference type="Proteomes" id="UP000824120"/>
    </source>
</evidence>
<reference evidence="1 2" key="1">
    <citation type="submission" date="2020-09" db="EMBL/GenBank/DDBJ databases">
        <title>De no assembly of potato wild relative species, Solanum commersonii.</title>
        <authorList>
            <person name="Cho K."/>
        </authorList>
    </citation>
    <scope>NUCLEOTIDE SEQUENCE [LARGE SCALE GENOMIC DNA]</scope>
    <source>
        <strain evidence="1">LZ3.2</strain>
        <tissue evidence="1">Leaf</tissue>
    </source>
</reference>
<accession>A0A9J6B6B0</accession>
<gene>
    <name evidence="1" type="ORF">H5410_003909</name>
</gene>
<dbReference type="AlphaFoldDB" id="A0A9J6B6B0"/>
<name>A0A9J6B6B0_SOLCO</name>
<dbReference type="EMBL" id="JACXVP010000001">
    <property type="protein sequence ID" value="KAG5632192.1"/>
    <property type="molecule type" value="Genomic_DNA"/>
</dbReference>
<dbReference type="Proteomes" id="UP000824120">
    <property type="component" value="Chromosome 1"/>
</dbReference>
<keyword evidence="2" id="KW-1185">Reference proteome</keyword>
<protein>
    <submittedName>
        <fullName evidence="1">Uncharacterized protein</fullName>
    </submittedName>
</protein>
<proteinExistence type="predicted"/>
<organism evidence="1 2">
    <name type="scientific">Solanum commersonii</name>
    <name type="common">Commerson's wild potato</name>
    <name type="synonym">Commerson's nightshade</name>
    <dbReference type="NCBI Taxonomy" id="4109"/>
    <lineage>
        <taxon>Eukaryota</taxon>
        <taxon>Viridiplantae</taxon>
        <taxon>Streptophyta</taxon>
        <taxon>Embryophyta</taxon>
        <taxon>Tracheophyta</taxon>
        <taxon>Spermatophyta</taxon>
        <taxon>Magnoliopsida</taxon>
        <taxon>eudicotyledons</taxon>
        <taxon>Gunneridae</taxon>
        <taxon>Pentapetalae</taxon>
        <taxon>asterids</taxon>
        <taxon>lamiids</taxon>
        <taxon>Solanales</taxon>
        <taxon>Solanaceae</taxon>
        <taxon>Solanoideae</taxon>
        <taxon>Solaneae</taxon>
        <taxon>Solanum</taxon>
    </lineage>
</organism>
<evidence type="ECO:0000313" key="1">
    <source>
        <dbReference type="EMBL" id="KAG5632192.1"/>
    </source>
</evidence>
<comment type="caution">
    <text evidence="1">The sequence shown here is derived from an EMBL/GenBank/DDBJ whole genome shotgun (WGS) entry which is preliminary data.</text>
</comment>